<sequence>MSSGRRKFIPMLTNYGPPMLSVIILLACFSEMVYDWADFASYFIGMPDLFCSILGLSTPVLALSMRPLSSIGKKSVQSMHWAFVACRVACILLHVCLVLTMIHLLVVIPCSLVEADYTLLGMALSTLALCSCYVLVWYRWYQRCWYERPIMAYNESLYGSTVFVSVPVFKCCGHFVLVVRNRKYELRLDAQSPIFNQRSLRLGEMDEIRRQFGHDWFIVGWTKKSDHEIRIAFMEAITTFGTYDRMHNNCRHFLQHGSWRILDATSTWHKYFLESRPVFVTLYSIWIFMHREIYRWIWTRWYGPGWENHSDVEYQRIVKVTIAQTKIPQLHQNKDIQLLYFASIYLGTGLVGVYSAILMINTGWAYQTADRIFLLSELLSVLGCIFVWCYALI</sequence>
<comment type="caution">
    <text evidence="1">The sequence shown here is derived from an EMBL/GenBank/DDBJ whole genome shotgun (WGS) entry which is preliminary data.</text>
</comment>
<protein>
    <submittedName>
        <fullName evidence="1">Uncharacterized protein</fullName>
    </submittedName>
</protein>
<dbReference type="Proteomes" id="UP000790377">
    <property type="component" value="Unassembled WGS sequence"/>
</dbReference>
<keyword evidence="2" id="KW-1185">Reference proteome</keyword>
<proteinExistence type="predicted"/>
<evidence type="ECO:0000313" key="2">
    <source>
        <dbReference type="Proteomes" id="UP000790377"/>
    </source>
</evidence>
<dbReference type="EMBL" id="MU268547">
    <property type="protein sequence ID" value="KAH7904248.1"/>
    <property type="molecule type" value="Genomic_DNA"/>
</dbReference>
<name>A0ACB7ZU41_9AGAM</name>
<organism evidence="1 2">
    <name type="scientific">Hygrophoropsis aurantiaca</name>
    <dbReference type="NCBI Taxonomy" id="72124"/>
    <lineage>
        <taxon>Eukaryota</taxon>
        <taxon>Fungi</taxon>
        <taxon>Dikarya</taxon>
        <taxon>Basidiomycota</taxon>
        <taxon>Agaricomycotina</taxon>
        <taxon>Agaricomycetes</taxon>
        <taxon>Agaricomycetidae</taxon>
        <taxon>Boletales</taxon>
        <taxon>Coniophorineae</taxon>
        <taxon>Hygrophoropsidaceae</taxon>
        <taxon>Hygrophoropsis</taxon>
    </lineage>
</organism>
<evidence type="ECO:0000313" key="1">
    <source>
        <dbReference type="EMBL" id="KAH7904248.1"/>
    </source>
</evidence>
<reference evidence="1" key="1">
    <citation type="journal article" date="2021" name="New Phytol.">
        <title>Evolutionary innovations through gain and loss of genes in the ectomycorrhizal Boletales.</title>
        <authorList>
            <person name="Wu G."/>
            <person name="Miyauchi S."/>
            <person name="Morin E."/>
            <person name="Kuo A."/>
            <person name="Drula E."/>
            <person name="Varga T."/>
            <person name="Kohler A."/>
            <person name="Feng B."/>
            <person name="Cao Y."/>
            <person name="Lipzen A."/>
            <person name="Daum C."/>
            <person name="Hundley H."/>
            <person name="Pangilinan J."/>
            <person name="Johnson J."/>
            <person name="Barry K."/>
            <person name="LaButti K."/>
            <person name="Ng V."/>
            <person name="Ahrendt S."/>
            <person name="Min B."/>
            <person name="Choi I.G."/>
            <person name="Park H."/>
            <person name="Plett J.M."/>
            <person name="Magnuson J."/>
            <person name="Spatafora J.W."/>
            <person name="Nagy L.G."/>
            <person name="Henrissat B."/>
            <person name="Grigoriev I.V."/>
            <person name="Yang Z.L."/>
            <person name="Xu J."/>
            <person name="Martin F.M."/>
        </authorList>
    </citation>
    <scope>NUCLEOTIDE SEQUENCE</scope>
    <source>
        <strain evidence="1">ATCC 28755</strain>
    </source>
</reference>
<gene>
    <name evidence="1" type="ORF">BJ138DRAFT_1166875</name>
</gene>
<accession>A0ACB7ZU41</accession>